<organism evidence="2">
    <name type="scientific">marine sediment metagenome</name>
    <dbReference type="NCBI Taxonomy" id="412755"/>
    <lineage>
        <taxon>unclassified sequences</taxon>
        <taxon>metagenomes</taxon>
        <taxon>ecological metagenomes</taxon>
    </lineage>
</organism>
<accession>X0VYP3</accession>
<sequence length="267" mass="31213">PSCKINHWLILSRVDDNAKMRCLNCSKEYEVTFDKMRINPLIEKLDFVYVGKVTCYQCNKSIPYSGVSSVRKRTFKCKNCGLEFSYNLVDNEKYKKIIKIKEIEAKKSSEKGGTKMKEDEKKVEKAEINKDVIDETKVEEQPEVKTEKEVQEAPKIEEKVEAKEEKTVDIPVEEKVEVKDEKVETSKEEKTEVEVEKVEAPKEEKVEEKTEELSTKEVEDEKVETKKVDDEKLVTAQLIKKYTAGIRKLAKKYKEMKKSMLERVEFY</sequence>
<dbReference type="EMBL" id="BARS01025566">
    <property type="protein sequence ID" value="GAG05591.1"/>
    <property type="molecule type" value="Genomic_DNA"/>
</dbReference>
<evidence type="ECO:0000313" key="2">
    <source>
        <dbReference type="EMBL" id="GAG05591.1"/>
    </source>
</evidence>
<gene>
    <name evidence="2" type="ORF">S01H1_40378</name>
</gene>
<proteinExistence type="predicted"/>
<evidence type="ECO:0000256" key="1">
    <source>
        <dbReference type="SAM" id="MobiDB-lite"/>
    </source>
</evidence>
<feature type="non-terminal residue" evidence="2">
    <location>
        <position position="1"/>
    </location>
</feature>
<comment type="caution">
    <text evidence="2">The sequence shown here is derived from an EMBL/GenBank/DDBJ whole genome shotgun (WGS) entry which is preliminary data.</text>
</comment>
<name>X0VYP3_9ZZZZ</name>
<feature type="non-terminal residue" evidence="2">
    <location>
        <position position="267"/>
    </location>
</feature>
<dbReference type="AlphaFoldDB" id="X0VYP3"/>
<reference evidence="2" key="1">
    <citation type="journal article" date="2014" name="Front. Microbiol.">
        <title>High frequency of phylogenetically diverse reductive dehalogenase-homologous genes in deep subseafloor sedimentary metagenomes.</title>
        <authorList>
            <person name="Kawai M."/>
            <person name="Futagami T."/>
            <person name="Toyoda A."/>
            <person name="Takaki Y."/>
            <person name="Nishi S."/>
            <person name="Hori S."/>
            <person name="Arai W."/>
            <person name="Tsubouchi T."/>
            <person name="Morono Y."/>
            <person name="Uchiyama I."/>
            <person name="Ito T."/>
            <person name="Fujiyama A."/>
            <person name="Inagaki F."/>
            <person name="Takami H."/>
        </authorList>
    </citation>
    <scope>NUCLEOTIDE SEQUENCE</scope>
    <source>
        <strain evidence="2">Expedition CK06-06</strain>
    </source>
</reference>
<protein>
    <submittedName>
        <fullName evidence="2">Uncharacterized protein</fullName>
    </submittedName>
</protein>
<feature type="region of interest" description="Disordered" evidence="1">
    <location>
        <begin position="182"/>
        <end position="222"/>
    </location>
</feature>